<keyword evidence="6" id="KW-1185">Reference proteome</keyword>
<evidence type="ECO:0000256" key="2">
    <source>
        <dbReference type="SAM" id="MobiDB-lite"/>
    </source>
</evidence>
<accession>A0ABQ3ZAD8</accession>
<keyword evidence="3" id="KW-0472">Membrane</keyword>
<evidence type="ECO:0000256" key="3">
    <source>
        <dbReference type="SAM" id="Phobius"/>
    </source>
</evidence>
<feature type="compositionally biased region" description="Polar residues" evidence="2">
    <location>
        <begin position="23"/>
        <end position="34"/>
    </location>
</feature>
<dbReference type="EMBL" id="BOML01000064">
    <property type="protein sequence ID" value="GIE06509.1"/>
    <property type="molecule type" value="Genomic_DNA"/>
</dbReference>
<organism evidence="5 6">
    <name type="scientific">Paractinoplanes durhamensis</name>
    <dbReference type="NCBI Taxonomy" id="113563"/>
    <lineage>
        <taxon>Bacteria</taxon>
        <taxon>Bacillati</taxon>
        <taxon>Actinomycetota</taxon>
        <taxon>Actinomycetes</taxon>
        <taxon>Micromonosporales</taxon>
        <taxon>Micromonosporaceae</taxon>
        <taxon>Paractinoplanes</taxon>
    </lineage>
</organism>
<dbReference type="Proteomes" id="UP000637628">
    <property type="component" value="Unassembled WGS sequence"/>
</dbReference>
<dbReference type="Gene3D" id="2.60.40.1240">
    <property type="match status" value="1"/>
</dbReference>
<dbReference type="InterPro" id="IPR029051">
    <property type="entry name" value="DUF4352"/>
</dbReference>
<keyword evidence="3" id="KW-1133">Transmembrane helix</keyword>
<gene>
    <name evidence="5" type="ORF">Adu01nite_78590</name>
</gene>
<feature type="transmembrane region" description="Helical" evidence="3">
    <location>
        <begin position="42"/>
        <end position="62"/>
    </location>
</feature>
<evidence type="ECO:0000313" key="6">
    <source>
        <dbReference type="Proteomes" id="UP000637628"/>
    </source>
</evidence>
<comment type="caution">
    <text evidence="5">The sequence shown here is derived from an EMBL/GenBank/DDBJ whole genome shotgun (WGS) entry which is preliminary data.</text>
</comment>
<keyword evidence="1" id="KW-0732">Signal</keyword>
<feature type="region of interest" description="Disordered" evidence="2">
    <location>
        <begin position="1"/>
        <end position="34"/>
    </location>
</feature>
<evidence type="ECO:0000256" key="1">
    <source>
        <dbReference type="ARBA" id="ARBA00022729"/>
    </source>
</evidence>
<protein>
    <recommendedName>
        <fullName evidence="4">DUF4352 domain-containing protein</fullName>
    </recommendedName>
</protein>
<reference evidence="5 6" key="1">
    <citation type="submission" date="2021-01" db="EMBL/GenBank/DDBJ databases">
        <title>Whole genome shotgun sequence of Actinoplanes durhamensis NBRC 14914.</title>
        <authorList>
            <person name="Komaki H."/>
            <person name="Tamura T."/>
        </authorList>
    </citation>
    <scope>NUCLEOTIDE SEQUENCE [LARGE SCALE GENOMIC DNA]</scope>
    <source>
        <strain evidence="5 6">NBRC 14914</strain>
    </source>
</reference>
<keyword evidence="3" id="KW-0812">Transmembrane</keyword>
<feature type="domain" description="DUF4352" evidence="4">
    <location>
        <begin position="89"/>
        <end position="212"/>
    </location>
</feature>
<proteinExistence type="predicted"/>
<evidence type="ECO:0000313" key="5">
    <source>
        <dbReference type="EMBL" id="GIE06509.1"/>
    </source>
</evidence>
<dbReference type="InterPro" id="IPR029050">
    <property type="entry name" value="Immunoprotect_excell_Ig-like"/>
</dbReference>
<sequence length="218" mass="22904">MSENGDPAKPVASGVRLTHSEESQTGPWSGSMAQSRPSLNPLVAVLLAVGAVVVLFGVGAAAERYGNKEPAAAAVTTAPTKKATVKPPGIDDAVRDGQFEFIVSRVDCAQTSLGVEHLKRTAQGKFCVVSLSVRNISDDSQYFLGHAQKAIDAAGTSYGNDEIAGVYVNRDTQTFLQKLGPGERVVGKLVFDVPKAVTLTTLELHDSLLSGGVEVKLR</sequence>
<evidence type="ECO:0000259" key="4">
    <source>
        <dbReference type="Pfam" id="PF11611"/>
    </source>
</evidence>
<name>A0ABQ3ZAD8_9ACTN</name>
<dbReference type="Pfam" id="PF11611">
    <property type="entry name" value="DUF4352"/>
    <property type="match status" value="1"/>
</dbReference>